<feature type="compositionally biased region" description="Low complexity" evidence="15">
    <location>
        <begin position="87"/>
        <end position="100"/>
    </location>
</feature>
<evidence type="ECO:0000256" key="12">
    <source>
        <dbReference type="ARBA" id="ARBA00037982"/>
    </source>
</evidence>
<evidence type="ECO:0000256" key="4">
    <source>
        <dbReference type="ARBA" id="ARBA00022741"/>
    </source>
</evidence>
<dbReference type="Gene3D" id="1.10.510.10">
    <property type="entry name" value="Transferase(Phosphotransferase) domain 1"/>
    <property type="match status" value="1"/>
</dbReference>
<evidence type="ECO:0000256" key="13">
    <source>
        <dbReference type="PIRNR" id="PIRNR037281"/>
    </source>
</evidence>
<feature type="domain" description="Protein kinase" evidence="16">
    <location>
        <begin position="218"/>
        <end position="493"/>
    </location>
</feature>
<keyword evidence="3 13" id="KW-0479">Metal-binding</keyword>
<comment type="subcellular location">
    <subcellularLocation>
        <location evidence="1 13">Nucleus</location>
    </subcellularLocation>
</comment>
<dbReference type="InterPro" id="IPR011009">
    <property type="entry name" value="Kinase-like_dom_sf"/>
</dbReference>
<keyword evidence="11" id="KW-0469">Meiosis</keyword>
<sequence>MYLSYSGVNNLSFAGLIMRTMSHESGIVQKLDFSSGEENDDVSQEHVKDCARPQEPNGNLMWRTHNSPFPVTPQRNERGFSPYPEVSPDSDLSPPSTLYSEGEYPGTPLHCSTWKKLKLCDTPYTPMSLLYRNLPSPGTRMSYRGHQLLRFAACTGAEPEDRALVNINPFTPETYQQMQLNSNGKRKADSNRYLIIHAGLRRFVLRESNMVSRYKTEFLEIEKIGAGEFGAVYKCVKRLDGCVYAIKRSKKPVAGSTNEQLALREVYAHAVLGHHPHVVRYYSAWAEDDHMIIQNEYCNGGSLQDLIMENMKSGQLVKEQELKEILLQVSMGLKYIHSTGLVHMDIKPSNIFICRKLTEVRQEESDGEDETSSTSILYKIGDLGHVTSITNPQVEEGDSRFLANEVLQEASAKSDYSHLPKADLFALGLTITEAAGASPLPCNDDSWHYIRKGNLPEIPQLLSPAFLDLLKALIHPDPAARLSAAALVKHPVLRRSLGKAALLQKQLNVEKFKTAMLERELQAAKQAQNSGKDECTDLPSRSDFMCKSRKRLVGGKNTRSLSFTCGGYK</sequence>
<dbReference type="Gene3D" id="3.30.200.20">
    <property type="entry name" value="Phosphorylase Kinase, domain 1"/>
    <property type="match status" value="1"/>
</dbReference>
<keyword evidence="2 13" id="KW-0808">Transferase</keyword>
<evidence type="ECO:0000313" key="17">
    <source>
        <dbReference type="EMBL" id="CAJ0940152.1"/>
    </source>
</evidence>
<evidence type="ECO:0000313" key="18">
    <source>
        <dbReference type="Proteomes" id="UP001176940"/>
    </source>
</evidence>
<protein>
    <recommendedName>
        <fullName evidence="13">Wee1-like protein kinase</fullName>
        <ecNumber evidence="13">2.7.10.2</ecNumber>
    </recommendedName>
</protein>
<dbReference type="EC" id="2.7.10.2" evidence="13"/>
<evidence type="ECO:0000256" key="8">
    <source>
        <dbReference type="ARBA" id="ARBA00023054"/>
    </source>
</evidence>
<evidence type="ECO:0000259" key="16">
    <source>
        <dbReference type="PROSITE" id="PS50011"/>
    </source>
</evidence>
<dbReference type="Proteomes" id="UP001176940">
    <property type="component" value="Unassembled WGS sequence"/>
</dbReference>
<keyword evidence="10 13" id="KW-0539">Nucleus</keyword>
<keyword evidence="8" id="KW-0175">Coiled coil</keyword>
<keyword evidence="7" id="KW-0460">Magnesium</keyword>
<name>A0ABN9LEG2_9NEOB</name>
<dbReference type="PANTHER" id="PTHR11042">
    <property type="entry name" value="EUKARYOTIC TRANSLATION INITIATION FACTOR 2-ALPHA KINASE EIF2-ALPHA KINASE -RELATED"/>
    <property type="match status" value="1"/>
</dbReference>
<accession>A0ABN9LEG2</accession>
<evidence type="ECO:0000256" key="15">
    <source>
        <dbReference type="SAM" id="MobiDB-lite"/>
    </source>
</evidence>
<evidence type="ECO:0000256" key="9">
    <source>
        <dbReference type="ARBA" id="ARBA00023137"/>
    </source>
</evidence>
<evidence type="ECO:0000256" key="2">
    <source>
        <dbReference type="ARBA" id="ARBA00022679"/>
    </source>
</evidence>
<comment type="caution">
    <text evidence="17">The sequence shown here is derived from an EMBL/GenBank/DDBJ whole genome shotgun (WGS) entry which is preliminary data.</text>
</comment>
<evidence type="ECO:0000256" key="1">
    <source>
        <dbReference type="ARBA" id="ARBA00004123"/>
    </source>
</evidence>
<dbReference type="EMBL" id="CAUEEQ010016390">
    <property type="protein sequence ID" value="CAJ0940152.1"/>
    <property type="molecule type" value="Genomic_DNA"/>
</dbReference>
<dbReference type="PIRSF" id="PIRSF037281">
    <property type="entry name" value="Wee1-like_protein_kinase"/>
    <property type="match status" value="1"/>
</dbReference>
<comment type="similarity">
    <text evidence="13">Belongs to the protein kinase superfamily. Ser/Thr protein kinase family. WEE1 subfamily.</text>
</comment>
<dbReference type="PROSITE" id="PS00107">
    <property type="entry name" value="PROTEIN_KINASE_ATP"/>
    <property type="match status" value="1"/>
</dbReference>
<dbReference type="InterPro" id="IPR017441">
    <property type="entry name" value="Protein_kinase_ATP_BS"/>
</dbReference>
<evidence type="ECO:0000256" key="5">
    <source>
        <dbReference type="ARBA" id="ARBA00022777"/>
    </source>
</evidence>
<evidence type="ECO:0000256" key="11">
    <source>
        <dbReference type="ARBA" id="ARBA00023254"/>
    </source>
</evidence>
<feature type="region of interest" description="Disordered" evidence="15">
    <location>
        <begin position="52"/>
        <end position="101"/>
    </location>
</feature>
<evidence type="ECO:0000256" key="6">
    <source>
        <dbReference type="ARBA" id="ARBA00022840"/>
    </source>
</evidence>
<dbReference type="PROSITE" id="PS00108">
    <property type="entry name" value="PROTEIN_KINASE_ST"/>
    <property type="match status" value="1"/>
</dbReference>
<dbReference type="InterPro" id="IPR017164">
    <property type="entry name" value="Wee1-like_protein_kinase"/>
</dbReference>
<proteinExistence type="inferred from homology"/>
<feature type="binding site" evidence="14">
    <location>
        <position position="247"/>
    </location>
    <ligand>
        <name>ATP</name>
        <dbReference type="ChEBI" id="CHEBI:30616"/>
    </ligand>
</feature>
<keyword evidence="18" id="KW-1185">Reference proteome</keyword>
<comment type="catalytic activity">
    <reaction evidence="13">
        <text>L-tyrosyl-[protein] + ATP = O-phospho-L-tyrosyl-[protein] + ADP + H(+)</text>
        <dbReference type="Rhea" id="RHEA:10596"/>
        <dbReference type="Rhea" id="RHEA-COMP:10136"/>
        <dbReference type="Rhea" id="RHEA-COMP:20101"/>
        <dbReference type="ChEBI" id="CHEBI:15378"/>
        <dbReference type="ChEBI" id="CHEBI:30616"/>
        <dbReference type="ChEBI" id="CHEBI:46858"/>
        <dbReference type="ChEBI" id="CHEBI:61978"/>
        <dbReference type="ChEBI" id="CHEBI:456216"/>
        <dbReference type="EC" id="2.7.10.2"/>
    </reaction>
</comment>
<organism evidence="17 18">
    <name type="scientific">Ranitomeya imitator</name>
    <name type="common">mimic poison frog</name>
    <dbReference type="NCBI Taxonomy" id="111125"/>
    <lineage>
        <taxon>Eukaryota</taxon>
        <taxon>Metazoa</taxon>
        <taxon>Chordata</taxon>
        <taxon>Craniata</taxon>
        <taxon>Vertebrata</taxon>
        <taxon>Euteleostomi</taxon>
        <taxon>Amphibia</taxon>
        <taxon>Batrachia</taxon>
        <taxon>Anura</taxon>
        <taxon>Neobatrachia</taxon>
        <taxon>Hyloidea</taxon>
        <taxon>Dendrobatidae</taxon>
        <taxon>Dendrobatinae</taxon>
        <taxon>Ranitomeya</taxon>
    </lineage>
</organism>
<comment type="similarity">
    <text evidence="12">Belongs to the protein kinase superfamily. Ser/Thr protein kinase family. GCN2 subfamily.</text>
</comment>
<keyword evidence="6 13" id="KW-0067">ATP-binding</keyword>
<evidence type="ECO:0000256" key="10">
    <source>
        <dbReference type="ARBA" id="ARBA00023242"/>
    </source>
</evidence>
<dbReference type="SUPFAM" id="SSF56112">
    <property type="entry name" value="Protein kinase-like (PK-like)"/>
    <property type="match status" value="1"/>
</dbReference>
<reference evidence="17" key="1">
    <citation type="submission" date="2023-07" db="EMBL/GenBank/DDBJ databases">
        <authorList>
            <person name="Stuckert A."/>
        </authorList>
    </citation>
    <scope>NUCLEOTIDE SEQUENCE</scope>
</reference>
<gene>
    <name evidence="17" type="ORF">RIMI_LOCUS8307650</name>
</gene>
<dbReference type="InterPro" id="IPR008271">
    <property type="entry name" value="Ser/Thr_kinase_AS"/>
</dbReference>
<dbReference type="Pfam" id="PF00069">
    <property type="entry name" value="Pkinase"/>
    <property type="match status" value="1"/>
</dbReference>
<evidence type="ECO:0000256" key="14">
    <source>
        <dbReference type="PROSITE-ProRule" id="PRU10141"/>
    </source>
</evidence>
<evidence type="ECO:0000256" key="7">
    <source>
        <dbReference type="ARBA" id="ARBA00022842"/>
    </source>
</evidence>
<dbReference type="PANTHER" id="PTHR11042:SF75">
    <property type="entry name" value="WEE1-LIKE PROTEIN KINASE 2"/>
    <property type="match status" value="1"/>
</dbReference>
<dbReference type="InterPro" id="IPR000719">
    <property type="entry name" value="Prot_kinase_dom"/>
</dbReference>
<dbReference type="InterPro" id="IPR050339">
    <property type="entry name" value="CC_SR_Kinase"/>
</dbReference>
<keyword evidence="5 13" id="KW-0418">Kinase</keyword>
<dbReference type="SMART" id="SM00220">
    <property type="entry name" value="S_TKc"/>
    <property type="match status" value="1"/>
</dbReference>
<evidence type="ECO:0000256" key="3">
    <source>
        <dbReference type="ARBA" id="ARBA00022723"/>
    </source>
</evidence>
<keyword evidence="9 13" id="KW-0829">Tyrosine-protein kinase</keyword>
<dbReference type="PROSITE" id="PS50011">
    <property type="entry name" value="PROTEIN_KINASE_DOM"/>
    <property type="match status" value="1"/>
</dbReference>
<keyword evidence="4 13" id="KW-0547">Nucleotide-binding</keyword>